<name>A0AAE1YIL2_9LAMI</name>
<gene>
    <name evidence="3" type="ORF">Salat_0838400</name>
</gene>
<reference evidence="3" key="1">
    <citation type="submission" date="2020-06" db="EMBL/GenBank/DDBJ databases">
        <authorList>
            <person name="Li T."/>
            <person name="Hu X."/>
            <person name="Zhang T."/>
            <person name="Song X."/>
            <person name="Zhang H."/>
            <person name="Dai N."/>
            <person name="Sheng W."/>
            <person name="Hou X."/>
            <person name="Wei L."/>
        </authorList>
    </citation>
    <scope>NUCLEOTIDE SEQUENCE</scope>
    <source>
        <strain evidence="3">3651</strain>
        <tissue evidence="3">Leaf</tissue>
    </source>
</reference>
<evidence type="ECO:0000259" key="2">
    <source>
        <dbReference type="Pfam" id="PF14392"/>
    </source>
</evidence>
<evidence type="ECO:0000313" key="4">
    <source>
        <dbReference type="Proteomes" id="UP001293254"/>
    </source>
</evidence>
<dbReference type="Proteomes" id="UP001293254">
    <property type="component" value="Unassembled WGS sequence"/>
</dbReference>
<dbReference type="Pfam" id="PF14392">
    <property type="entry name" value="zf-CCHC_4"/>
    <property type="match status" value="1"/>
</dbReference>
<dbReference type="PANTHER" id="PTHR31286:SF178">
    <property type="entry name" value="DUF4283 DOMAIN-CONTAINING PROTEIN"/>
    <property type="match status" value="1"/>
</dbReference>
<keyword evidence="1" id="KW-0472">Membrane</keyword>
<keyword evidence="1" id="KW-1133">Transmembrane helix</keyword>
<dbReference type="InterPro" id="IPR040256">
    <property type="entry name" value="At4g02000-like"/>
</dbReference>
<sequence>MESDILKLDSALSLTADEASGVVIPQSDWSKGLDGYGLTLVGPLLSHRSVHFEALKWQLLQLFQVARGATMRKISKSRFCLVFNHIEDLRRTLDLHPWVFERNLVVLSPLAQHDDPLTIPLEWCPFFIHIHDLGYGQRSVEVIRRIGNYLGAWLDADKVEDDISWFENVRVRLNINVSLPLKCALRLQSESGESVIVKFSYECLPNFCYLCGKLAACIWADEAYGGVFRLSSSDLCLEFSYPSDEGWCLTSGGSDFWVFPIIFVCFRRPSGCPSRQWFRQLIDEDVDISSLDRVDIANLGRGHGLSFASDDLALSSPRPLSPALSLGHSNSAMVAHHTRIQAKPTSVNSQSEMGDSRDFNPSLKVGEIVGPVSSSPTLVDIQVVHQVQSSSMFAVGVLGGGSERRGWGRVRGRGRSIGYGLQGGGRGAKRVLLDSLTGDVLGQIQSIADWIGQLLRVHGDPFSLLIMFRICQQSIRTTLLSLFNLSLLGLTLLIPLHGLSGLKYFGLRMQNVTKLFRMFGLGVS</sequence>
<evidence type="ECO:0000313" key="3">
    <source>
        <dbReference type="EMBL" id="KAK4430767.1"/>
    </source>
</evidence>
<protein>
    <recommendedName>
        <fullName evidence="2">Zinc knuckle CX2CX4HX4C domain-containing protein</fullName>
    </recommendedName>
</protein>
<accession>A0AAE1YIL2</accession>
<feature type="transmembrane region" description="Helical" evidence="1">
    <location>
        <begin position="479"/>
        <end position="499"/>
    </location>
</feature>
<feature type="domain" description="Zinc knuckle CX2CX4HX4C" evidence="2">
    <location>
        <begin position="176"/>
        <end position="214"/>
    </location>
</feature>
<keyword evidence="1" id="KW-0812">Transmembrane</keyword>
<evidence type="ECO:0000256" key="1">
    <source>
        <dbReference type="SAM" id="Phobius"/>
    </source>
</evidence>
<dbReference type="InterPro" id="IPR025836">
    <property type="entry name" value="Zn_knuckle_CX2CX4HX4C"/>
</dbReference>
<dbReference type="PANTHER" id="PTHR31286">
    <property type="entry name" value="GLYCINE-RICH CELL WALL STRUCTURAL PROTEIN 1.8-LIKE"/>
    <property type="match status" value="1"/>
</dbReference>
<dbReference type="EMBL" id="JACGWO010000003">
    <property type="protein sequence ID" value="KAK4430767.1"/>
    <property type="molecule type" value="Genomic_DNA"/>
</dbReference>
<reference evidence="3" key="2">
    <citation type="journal article" date="2024" name="Plant">
        <title>Genomic evolution and insights into agronomic trait innovations of Sesamum species.</title>
        <authorList>
            <person name="Miao H."/>
            <person name="Wang L."/>
            <person name="Qu L."/>
            <person name="Liu H."/>
            <person name="Sun Y."/>
            <person name="Le M."/>
            <person name="Wang Q."/>
            <person name="Wei S."/>
            <person name="Zheng Y."/>
            <person name="Lin W."/>
            <person name="Duan Y."/>
            <person name="Cao H."/>
            <person name="Xiong S."/>
            <person name="Wang X."/>
            <person name="Wei L."/>
            <person name="Li C."/>
            <person name="Ma Q."/>
            <person name="Ju M."/>
            <person name="Zhao R."/>
            <person name="Li G."/>
            <person name="Mu C."/>
            <person name="Tian Q."/>
            <person name="Mei H."/>
            <person name="Zhang T."/>
            <person name="Gao T."/>
            <person name="Zhang H."/>
        </authorList>
    </citation>
    <scope>NUCLEOTIDE SEQUENCE</scope>
    <source>
        <strain evidence="3">3651</strain>
    </source>
</reference>
<keyword evidence="4" id="KW-1185">Reference proteome</keyword>
<organism evidence="3 4">
    <name type="scientific">Sesamum alatum</name>
    <dbReference type="NCBI Taxonomy" id="300844"/>
    <lineage>
        <taxon>Eukaryota</taxon>
        <taxon>Viridiplantae</taxon>
        <taxon>Streptophyta</taxon>
        <taxon>Embryophyta</taxon>
        <taxon>Tracheophyta</taxon>
        <taxon>Spermatophyta</taxon>
        <taxon>Magnoliopsida</taxon>
        <taxon>eudicotyledons</taxon>
        <taxon>Gunneridae</taxon>
        <taxon>Pentapetalae</taxon>
        <taxon>asterids</taxon>
        <taxon>lamiids</taxon>
        <taxon>Lamiales</taxon>
        <taxon>Pedaliaceae</taxon>
        <taxon>Sesamum</taxon>
    </lineage>
</organism>
<proteinExistence type="predicted"/>
<dbReference type="AlphaFoldDB" id="A0AAE1YIL2"/>
<comment type="caution">
    <text evidence="3">The sequence shown here is derived from an EMBL/GenBank/DDBJ whole genome shotgun (WGS) entry which is preliminary data.</text>
</comment>